<accession>A0A5C8KEZ6</accession>
<dbReference type="GO" id="GO:0000160">
    <property type="term" value="P:phosphorelay signal transduction system"/>
    <property type="evidence" value="ECO:0007669"/>
    <property type="project" value="InterPro"/>
</dbReference>
<dbReference type="Gene3D" id="3.40.50.2300">
    <property type="match status" value="1"/>
</dbReference>
<reference evidence="3 4" key="1">
    <citation type="submission" date="2019-08" db="EMBL/GenBank/DDBJ databases">
        <authorList>
            <person name="Shi S."/>
        </authorList>
    </citation>
    <scope>NUCLEOTIDE SEQUENCE [LARGE SCALE GENOMIC DNA]</scope>
    <source>
        <strain evidence="3 4">GY10130</strain>
    </source>
</reference>
<evidence type="ECO:0000313" key="3">
    <source>
        <dbReference type="EMBL" id="TXK52100.1"/>
    </source>
</evidence>
<dbReference type="EMBL" id="VRTY01000005">
    <property type="protein sequence ID" value="TXK52100.1"/>
    <property type="molecule type" value="Genomic_DNA"/>
</dbReference>
<comment type="caution">
    <text evidence="3">The sequence shown here is derived from an EMBL/GenBank/DDBJ whole genome shotgun (WGS) entry which is preliminary data.</text>
</comment>
<keyword evidence="4" id="KW-1185">Reference proteome</keyword>
<dbReference type="InterPro" id="IPR001789">
    <property type="entry name" value="Sig_transdc_resp-reg_receiver"/>
</dbReference>
<evidence type="ECO:0000259" key="2">
    <source>
        <dbReference type="PROSITE" id="PS50110"/>
    </source>
</evidence>
<feature type="modified residue" description="4-aspartylphosphate" evidence="1">
    <location>
        <position position="64"/>
    </location>
</feature>
<evidence type="ECO:0000313" key="4">
    <source>
        <dbReference type="Proteomes" id="UP000321926"/>
    </source>
</evidence>
<sequence>MEHLHHILLVNNDPIHNLFSQIVLEDANVCDLLSVCYSVPEALELLHNSCSGTGLSFPDLILLDMNLPDNESLLFLEVYHQLNYHITQPTNISLLTPGSNYTHAEEAQRYGAVAGFIAKPLSLTNLYNMLARSFSYNLGKQF</sequence>
<dbReference type="OrthoDB" id="9790669at2"/>
<keyword evidence="1" id="KW-0597">Phosphoprotein</keyword>
<dbReference type="AlphaFoldDB" id="A0A5C8KEZ6"/>
<proteinExistence type="predicted"/>
<evidence type="ECO:0000256" key="1">
    <source>
        <dbReference type="PROSITE-ProRule" id="PRU00169"/>
    </source>
</evidence>
<feature type="domain" description="Response regulatory" evidence="2">
    <location>
        <begin position="6"/>
        <end position="134"/>
    </location>
</feature>
<dbReference type="SUPFAM" id="SSF52172">
    <property type="entry name" value="CheY-like"/>
    <property type="match status" value="1"/>
</dbReference>
<dbReference type="Proteomes" id="UP000321926">
    <property type="component" value="Unassembled WGS sequence"/>
</dbReference>
<gene>
    <name evidence="3" type="ORF">FVR03_02220</name>
</gene>
<protein>
    <submittedName>
        <fullName evidence="3">Response regulator</fullName>
    </submittedName>
</protein>
<name>A0A5C8KEZ6_9BACT</name>
<organism evidence="3 4">
    <name type="scientific">Pontibacter qinzhouensis</name>
    <dbReference type="NCBI Taxonomy" id="2603253"/>
    <lineage>
        <taxon>Bacteria</taxon>
        <taxon>Pseudomonadati</taxon>
        <taxon>Bacteroidota</taxon>
        <taxon>Cytophagia</taxon>
        <taxon>Cytophagales</taxon>
        <taxon>Hymenobacteraceae</taxon>
        <taxon>Pontibacter</taxon>
    </lineage>
</organism>
<dbReference type="Pfam" id="PF00072">
    <property type="entry name" value="Response_reg"/>
    <property type="match status" value="1"/>
</dbReference>
<dbReference type="RefSeq" id="WP_147920128.1">
    <property type="nucleotide sequence ID" value="NZ_VRTY01000005.1"/>
</dbReference>
<dbReference type="PROSITE" id="PS50110">
    <property type="entry name" value="RESPONSE_REGULATORY"/>
    <property type="match status" value="1"/>
</dbReference>
<dbReference type="InterPro" id="IPR011006">
    <property type="entry name" value="CheY-like_superfamily"/>
</dbReference>